<accession>A0A0R1W6B3</accession>
<feature type="transmembrane region" description="Helical" evidence="1">
    <location>
        <begin position="12"/>
        <end position="29"/>
    </location>
</feature>
<protein>
    <submittedName>
        <fullName evidence="2">Uncharacterized protein</fullName>
    </submittedName>
</protein>
<dbReference type="AlphaFoldDB" id="A0A0R1W6B3"/>
<keyword evidence="3" id="KW-1185">Reference proteome</keyword>
<dbReference type="OrthoDB" id="2291497at2"/>
<evidence type="ECO:0000256" key="1">
    <source>
        <dbReference type="SAM" id="Phobius"/>
    </source>
</evidence>
<proteinExistence type="predicted"/>
<organism evidence="2 3">
    <name type="scientific">Lentilactobacillus farraginis DSM 18382 = JCM 14108</name>
    <dbReference type="NCBI Taxonomy" id="1423743"/>
    <lineage>
        <taxon>Bacteria</taxon>
        <taxon>Bacillati</taxon>
        <taxon>Bacillota</taxon>
        <taxon>Bacilli</taxon>
        <taxon>Lactobacillales</taxon>
        <taxon>Lactobacillaceae</taxon>
        <taxon>Lentilactobacillus</taxon>
    </lineage>
</organism>
<dbReference type="Proteomes" id="UP000051966">
    <property type="component" value="Unassembled WGS sequence"/>
</dbReference>
<dbReference type="EMBL" id="AZFY01000034">
    <property type="protein sequence ID" value="KRM10124.1"/>
    <property type="molecule type" value="Genomic_DNA"/>
</dbReference>
<keyword evidence="1" id="KW-0472">Membrane</keyword>
<feature type="transmembrane region" description="Helical" evidence="1">
    <location>
        <begin position="41"/>
        <end position="57"/>
    </location>
</feature>
<comment type="caution">
    <text evidence="2">The sequence shown here is derived from an EMBL/GenBank/DDBJ whole genome shotgun (WGS) entry which is preliminary data.</text>
</comment>
<evidence type="ECO:0000313" key="3">
    <source>
        <dbReference type="Proteomes" id="UP000051966"/>
    </source>
</evidence>
<dbReference type="PATRIC" id="fig|1423743.5.peg.2371"/>
<name>A0A0R1W6B3_9LACO</name>
<evidence type="ECO:0000313" key="2">
    <source>
        <dbReference type="EMBL" id="KRM10124.1"/>
    </source>
</evidence>
<keyword evidence="1" id="KW-1133">Transmembrane helix</keyword>
<sequence>MISQLLDVITKLSSYAMVIFLALFAYSKVTRKPEKYPYGRYALISLLLFAVFGTLFFNSPKGKAVLKAGNAGETTTARSTKKVSTLSTEKQVRQALKSPTLLFKHRAFISTQNKNFNVTILDNRDTVDSLKLTTVDLLKAIKKSRYQKYQKFTISFQSDKANPEMRLKTRYRQAAIRKLNPQQLSADHLKALSDQYYEAGQ</sequence>
<reference evidence="2 3" key="1">
    <citation type="journal article" date="2015" name="Genome Announc.">
        <title>Expanding the biotechnology potential of lactobacilli through comparative genomics of 213 strains and associated genera.</title>
        <authorList>
            <person name="Sun Z."/>
            <person name="Harris H.M."/>
            <person name="McCann A."/>
            <person name="Guo C."/>
            <person name="Argimon S."/>
            <person name="Zhang W."/>
            <person name="Yang X."/>
            <person name="Jeffery I.B."/>
            <person name="Cooney J.C."/>
            <person name="Kagawa T.F."/>
            <person name="Liu W."/>
            <person name="Song Y."/>
            <person name="Salvetti E."/>
            <person name="Wrobel A."/>
            <person name="Rasinkangas P."/>
            <person name="Parkhill J."/>
            <person name="Rea M.C."/>
            <person name="O'Sullivan O."/>
            <person name="Ritari J."/>
            <person name="Douillard F.P."/>
            <person name="Paul Ross R."/>
            <person name="Yang R."/>
            <person name="Briner A.E."/>
            <person name="Felis G.E."/>
            <person name="de Vos W.M."/>
            <person name="Barrangou R."/>
            <person name="Klaenhammer T.R."/>
            <person name="Caufield P.W."/>
            <person name="Cui Y."/>
            <person name="Zhang H."/>
            <person name="O'Toole P.W."/>
        </authorList>
    </citation>
    <scope>NUCLEOTIDE SEQUENCE [LARGE SCALE GENOMIC DNA]</scope>
    <source>
        <strain evidence="2 3">DSM 18382</strain>
    </source>
</reference>
<gene>
    <name evidence="2" type="ORF">FD41_GL002310</name>
</gene>
<keyword evidence="1" id="KW-0812">Transmembrane</keyword>
<dbReference type="RefSeq" id="WP_056983651.1">
    <property type="nucleotide sequence ID" value="NZ_AZFY01000034.1"/>
</dbReference>